<gene>
    <name evidence="2" type="ORF">DAR3_0570</name>
</gene>
<accession>A0A484SPY3</accession>
<protein>
    <submittedName>
        <fullName evidence="2">Putative lipoprotein</fullName>
    </submittedName>
</protein>
<organism evidence="2">
    <name type="scientific">plant metagenome</name>
    <dbReference type="NCBI Taxonomy" id="1297885"/>
    <lineage>
        <taxon>unclassified sequences</taxon>
        <taxon>metagenomes</taxon>
        <taxon>organismal metagenomes</taxon>
    </lineage>
</organism>
<keyword evidence="2" id="KW-0449">Lipoprotein</keyword>
<dbReference type="EMBL" id="CAADIJ010000003">
    <property type="protein sequence ID" value="VFR63931.1"/>
    <property type="molecule type" value="Genomic_DNA"/>
</dbReference>
<feature type="region of interest" description="Disordered" evidence="1">
    <location>
        <begin position="46"/>
        <end position="66"/>
    </location>
</feature>
<proteinExistence type="predicted"/>
<evidence type="ECO:0000313" key="2">
    <source>
        <dbReference type="EMBL" id="VFR63931.1"/>
    </source>
</evidence>
<sequence>MAPMAARVGRCRAGSAIEGFMAISAVRAGLSALMIVLLAGCAGQRQATPAKPGDSRPGTAAPPQQAQAPVCAAAPAAAGALAATWYAVSQQKGVKGEFRRLLVLSADGSYKMETRVQAGRNIRSELRESGCWEAKDARGFTTIVTRSNGELVDAKDPIYRNTYRVERVDGTRMVFREGQPGAGSMTARKMPAGYMMP</sequence>
<reference evidence="2" key="1">
    <citation type="submission" date="2019-03" db="EMBL/GenBank/DDBJ databases">
        <authorList>
            <person name="Danneels B."/>
        </authorList>
    </citation>
    <scope>NUCLEOTIDE SEQUENCE</scope>
</reference>
<name>A0A484SPY3_9ZZZZ</name>
<dbReference type="AlphaFoldDB" id="A0A484SPY3"/>
<evidence type="ECO:0000256" key="1">
    <source>
        <dbReference type="SAM" id="MobiDB-lite"/>
    </source>
</evidence>